<dbReference type="InterPro" id="IPR020449">
    <property type="entry name" value="Tscrpt_reg_AraC-type_HTH"/>
</dbReference>
<evidence type="ECO:0000256" key="2">
    <source>
        <dbReference type="ARBA" id="ARBA00023125"/>
    </source>
</evidence>
<evidence type="ECO:0000313" key="6">
    <source>
        <dbReference type="Proteomes" id="UP000249891"/>
    </source>
</evidence>
<dbReference type="InterPro" id="IPR018060">
    <property type="entry name" value="HTH_AraC"/>
</dbReference>
<organism evidence="5 6">
    <name type="scientific">Capnocytophaga ochracea</name>
    <dbReference type="NCBI Taxonomy" id="1018"/>
    <lineage>
        <taxon>Bacteria</taxon>
        <taxon>Pseudomonadati</taxon>
        <taxon>Bacteroidota</taxon>
        <taxon>Flavobacteriia</taxon>
        <taxon>Flavobacteriales</taxon>
        <taxon>Flavobacteriaceae</taxon>
        <taxon>Capnocytophaga</taxon>
    </lineage>
</organism>
<evidence type="ECO:0000256" key="1">
    <source>
        <dbReference type="ARBA" id="ARBA00023015"/>
    </source>
</evidence>
<feature type="domain" description="HTH araC/xylS-type" evidence="4">
    <location>
        <begin position="165"/>
        <end position="263"/>
    </location>
</feature>
<dbReference type="PANTHER" id="PTHR43280:SF32">
    <property type="entry name" value="TRANSCRIPTIONAL REGULATORY PROTEIN"/>
    <property type="match status" value="1"/>
</dbReference>
<dbReference type="PANTHER" id="PTHR43280">
    <property type="entry name" value="ARAC-FAMILY TRANSCRIPTIONAL REGULATOR"/>
    <property type="match status" value="1"/>
</dbReference>
<evidence type="ECO:0000256" key="3">
    <source>
        <dbReference type="ARBA" id="ARBA00023163"/>
    </source>
</evidence>
<accession>A0A2X2RA94</accession>
<proteinExistence type="predicted"/>
<reference evidence="5 6" key="1">
    <citation type="submission" date="2018-06" db="EMBL/GenBank/DDBJ databases">
        <authorList>
            <consortium name="Pathogen Informatics"/>
            <person name="Doyle S."/>
        </authorList>
    </citation>
    <scope>NUCLEOTIDE SEQUENCE [LARGE SCALE GENOMIC DNA]</scope>
    <source>
        <strain evidence="5 6">NCTC11546</strain>
    </source>
</reference>
<keyword evidence="3" id="KW-0804">Transcription</keyword>
<dbReference type="RefSeq" id="WP_128090858.1">
    <property type="nucleotide sequence ID" value="NZ_UARG01000017.1"/>
</dbReference>
<dbReference type="SMART" id="SM00342">
    <property type="entry name" value="HTH_ARAC"/>
    <property type="match status" value="1"/>
</dbReference>
<keyword evidence="2" id="KW-0238">DNA-binding</keyword>
<dbReference type="SUPFAM" id="SSF51215">
    <property type="entry name" value="Regulatory protein AraC"/>
    <property type="match status" value="1"/>
</dbReference>
<evidence type="ECO:0000313" key="5">
    <source>
        <dbReference type="EMBL" id="SQA77322.1"/>
    </source>
</evidence>
<dbReference type="PRINTS" id="PR00032">
    <property type="entry name" value="HTHARAC"/>
</dbReference>
<dbReference type="AlphaFoldDB" id="A0A2X2RA94"/>
<dbReference type="Proteomes" id="UP000249891">
    <property type="component" value="Unassembled WGS sequence"/>
</dbReference>
<evidence type="ECO:0000259" key="4">
    <source>
        <dbReference type="PROSITE" id="PS01124"/>
    </source>
</evidence>
<sequence>MNIAVKHITLQQFSTPVRVENYCVFIFRGEGTIAVDTVPYPYEGNTLLFLSPYQYFQWVEGTANDSLLLEFHGDFYCIEYHKKEVACNGLLFNAIFLHPHIKVTDRRFAEITTLFERIEDESKTSSLYSESVLKSYLQLILALASKEKSLLLEHTSLKTEHHLANDFQKLLEDHFITERNVSFYASALCLTPDSFSKKIKTLLGKTPNKLIQERVVLEAKKLLHLTYKSIKEVAFELNFEDEFYFSRFFKKNVGLSPKHFRKKVGISIVAQPKTEKSMK</sequence>
<gene>
    <name evidence="5" type="primary">btr_1</name>
    <name evidence="5" type="ORF">NCTC11546_00524</name>
</gene>
<protein>
    <submittedName>
        <fullName evidence="5">Bacillibactin transport regulator</fullName>
    </submittedName>
</protein>
<dbReference type="EMBL" id="UARG01000017">
    <property type="protein sequence ID" value="SQA77322.1"/>
    <property type="molecule type" value="Genomic_DNA"/>
</dbReference>
<dbReference type="InterPro" id="IPR009057">
    <property type="entry name" value="Homeodomain-like_sf"/>
</dbReference>
<dbReference type="GO" id="GO:0043565">
    <property type="term" value="F:sequence-specific DNA binding"/>
    <property type="evidence" value="ECO:0007669"/>
    <property type="project" value="InterPro"/>
</dbReference>
<name>A0A2X2RA94_CAPOC</name>
<dbReference type="PROSITE" id="PS01124">
    <property type="entry name" value="HTH_ARAC_FAMILY_2"/>
    <property type="match status" value="1"/>
</dbReference>
<dbReference type="SUPFAM" id="SSF46689">
    <property type="entry name" value="Homeodomain-like"/>
    <property type="match status" value="1"/>
</dbReference>
<dbReference type="Pfam" id="PF12833">
    <property type="entry name" value="HTH_18"/>
    <property type="match status" value="1"/>
</dbReference>
<dbReference type="InterPro" id="IPR037923">
    <property type="entry name" value="HTH-like"/>
</dbReference>
<dbReference type="GO" id="GO:0003700">
    <property type="term" value="F:DNA-binding transcription factor activity"/>
    <property type="evidence" value="ECO:0007669"/>
    <property type="project" value="InterPro"/>
</dbReference>
<keyword evidence="1" id="KW-0805">Transcription regulation</keyword>
<dbReference type="Gene3D" id="1.10.10.60">
    <property type="entry name" value="Homeodomain-like"/>
    <property type="match status" value="1"/>
</dbReference>